<dbReference type="AlphaFoldDB" id="A0A2P8D0U6"/>
<dbReference type="PROSITE" id="PS50943">
    <property type="entry name" value="HTH_CROC1"/>
    <property type="match status" value="1"/>
</dbReference>
<evidence type="ECO:0000313" key="2">
    <source>
        <dbReference type="EMBL" id="PSK90838.1"/>
    </source>
</evidence>
<dbReference type="Gene3D" id="1.10.260.40">
    <property type="entry name" value="lambda repressor-like DNA-binding domains"/>
    <property type="match status" value="1"/>
</dbReference>
<dbReference type="GO" id="GO:0003677">
    <property type="term" value="F:DNA binding"/>
    <property type="evidence" value="ECO:0007669"/>
    <property type="project" value="InterPro"/>
</dbReference>
<comment type="caution">
    <text evidence="2">The sequence shown here is derived from an EMBL/GenBank/DDBJ whole genome shotgun (WGS) entry which is preliminary data.</text>
</comment>
<dbReference type="SUPFAM" id="SSF47413">
    <property type="entry name" value="lambda repressor-like DNA-binding domains"/>
    <property type="match status" value="1"/>
</dbReference>
<keyword evidence="3" id="KW-1185">Reference proteome</keyword>
<reference evidence="2 3" key="1">
    <citation type="submission" date="2018-03" db="EMBL/GenBank/DDBJ databases">
        <title>Genomic Encyclopedia of Type Strains, Phase III (KMG-III): the genomes of soil and plant-associated and newly described type strains.</title>
        <authorList>
            <person name="Whitman W."/>
        </authorList>
    </citation>
    <scope>NUCLEOTIDE SEQUENCE [LARGE SCALE GENOMIC DNA]</scope>
    <source>
        <strain evidence="2 3">CGMCC 1.12700</strain>
    </source>
</reference>
<evidence type="ECO:0000313" key="3">
    <source>
        <dbReference type="Proteomes" id="UP000240572"/>
    </source>
</evidence>
<dbReference type="EMBL" id="PYGD01000007">
    <property type="protein sequence ID" value="PSK90838.1"/>
    <property type="molecule type" value="Genomic_DNA"/>
</dbReference>
<protein>
    <submittedName>
        <fullName evidence="2">Helix-turn-helix protein</fullName>
    </submittedName>
</protein>
<dbReference type="RefSeq" id="WP_106524103.1">
    <property type="nucleotide sequence ID" value="NZ_PYGD01000007.1"/>
</dbReference>
<dbReference type="Pfam" id="PF01381">
    <property type="entry name" value="HTH_3"/>
    <property type="match status" value="1"/>
</dbReference>
<organism evidence="2 3">
    <name type="scientific">Taibaiella chishuiensis</name>
    <dbReference type="NCBI Taxonomy" id="1434707"/>
    <lineage>
        <taxon>Bacteria</taxon>
        <taxon>Pseudomonadati</taxon>
        <taxon>Bacteroidota</taxon>
        <taxon>Chitinophagia</taxon>
        <taxon>Chitinophagales</taxon>
        <taxon>Chitinophagaceae</taxon>
        <taxon>Taibaiella</taxon>
    </lineage>
</organism>
<sequence length="93" mass="10689">MYERTPIIFSKRWRLALMDTKEEIQIKFGKAIKLLIEEKGMSIHKLAAAAGLEYAHVQRITAGKVNLELSTIIALCRGLRISSDRFFFVYESI</sequence>
<dbReference type="CDD" id="cd00093">
    <property type="entry name" value="HTH_XRE"/>
    <property type="match status" value="1"/>
</dbReference>
<accession>A0A2P8D0U6</accession>
<dbReference type="SMART" id="SM00530">
    <property type="entry name" value="HTH_XRE"/>
    <property type="match status" value="1"/>
</dbReference>
<name>A0A2P8D0U6_9BACT</name>
<dbReference type="InterPro" id="IPR001387">
    <property type="entry name" value="Cro/C1-type_HTH"/>
</dbReference>
<proteinExistence type="predicted"/>
<evidence type="ECO:0000259" key="1">
    <source>
        <dbReference type="PROSITE" id="PS50943"/>
    </source>
</evidence>
<dbReference type="OrthoDB" id="769934at2"/>
<dbReference type="Proteomes" id="UP000240572">
    <property type="component" value="Unassembled WGS sequence"/>
</dbReference>
<gene>
    <name evidence="2" type="ORF">B0I18_107250</name>
</gene>
<feature type="domain" description="HTH cro/C1-type" evidence="1">
    <location>
        <begin position="32"/>
        <end position="86"/>
    </location>
</feature>
<dbReference type="InterPro" id="IPR010982">
    <property type="entry name" value="Lambda_DNA-bd_dom_sf"/>
</dbReference>